<keyword evidence="1" id="KW-0812">Transmembrane</keyword>
<dbReference type="InterPro" id="IPR013216">
    <property type="entry name" value="Methyltransf_11"/>
</dbReference>
<evidence type="ECO:0000256" key="1">
    <source>
        <dbReference type="SAM" id="Phobius"/>
    </source>
</evidence>
<evidence type="ECO:0000313" key="4">
    <source>
        <dbReference type="Proteomes" id="UP000192847"/>
    </source>
</evidence>
<gene>
    <name evidence="3" type="ORF">BST46_19295</name>
</gene>
<keyword evidence="4" id="KW-1185">Reference proteome</keyword>
<feature type="domain" description="Methyltransferase type 11" evidence="2">
    <location>
        <begin position="73"/>
        <end position="119"/>
    </location>
</feature>
<dbReference type="SUPFAM" id="SSF53335">
    <property type="entry name" value="S-adenosyl-L-methionine-dependent methyltransferases"/>
    <property type="match status" value="1"/>
</dbReference>
<dbReference type="RefSeq" id="WP_158084967.1">
    <property type="nucleotide sequence ID" value="NZ_MVIL01000077.1"/>
</dbReference>
<dbReference type="InterPro" id="IPR029063">
    <property type="entry name" value="SAM-dependent_MTases_sf"/>
</dbReference>
<evidence type="ECO:0000259" key="2">
    <source>
        <dbReference type="Pfam" id="PF08241"/>
    </source>
</evidence>
<feature type="transmembrane region" description="Helical" evidence="1">
    <location>
        <begin position="181"/>
        <end position="200"/>
    </location>
</feature>
<proteinExistence type="predicted"/>
<keyword evidence="1" id="KW-0472">Membrane</keyword>
<accession>A0ABX3THX5</accession>
<dbReference type="Pfam" id="PF08241">
    <property type="entry name" value="Methyltransf_11"/>
    <property type="match status" value="1"/>
</dbReference>
<dbReference type="Proteomes" id="UP000192847">
    <property type="component" value="Unassembled WGS sequence"/>
</dbReference>
<evidence type="ECO:0000313" key="3">
    <source>
        <dbReference type="EMBL" id="ORB78429.1"/>
    </source>
</evidence>
<protein>
    <recommendedName>
        <fullName evidence="2">Methyltransferase type 11 domain-containing protein</fullName>
    </recommendedName>
</protein>
<dbReference type="EMBL" id="MVIL01000077">
    <property type="protein sequence ID" value="ORB78429.1"/>
    <property type="molecule type" value="Genomic_DNA"/>
</dbReference>
<keyword evidence="1" id="KW-1133">Transmembrane helix</keyword>
<dbReference type="Gene3D" id="3.40.50.150">
    <property type="entry name" value="Vaccinia Virus protein VP39"/>
    <property type="match status" value="1"/>
</dbReference>
<organism evidence="3 4">
    <name type="scientific">Mycobacterium timonense</name>
    <dbReference type="NCBI Taxonomy" id="701043"/>
    <lineage>
        <taxon>Bacteria</taxon>
        <taxon>Bacillati</taxon>
        <taxon>Actinomycetota</taxon>
        <taxon>Actinomycetes</taxon>
        <taxon>Mycobacteriales</taxon>
        <taxon>Mycobacteriaceae</taxon>
        <taxon>Mycobacterium</taxon>
        <taxon>Mycobacterium avium complex (MAC)</taxon>
    </lineage>
</organism>
<reference evidence="3 4" key="1">
    <citation type="submission" date="2017-02" db="EMBL/GenBank/DDBJ databases">
        <title>The new phylogeny of genus Mycobacterium.</title>
        <authorList>
            <person name="Tortoli E."/>
            <person name="Trovato A."/>
            <person name="Cirillo D.M."/>
        </authorList>
    </citation>
    <scope>NUCLEOTIDE SEQUENCE [LARGE SCALE GENOMIC DNA]</scope>
    <source>
        <strain evidence="3 4">CCUG 56329</strain>
    </source>
</reference>
<dbReference type="CDD" id="cd02440">
    <property type="entry name" value="AdoMet_MTases"/>
    <property type="match status" value="1"/>
</dbReference>
<comment type="caution">
    <text evidence="3">The sequence shown here is derived from an EMBL/GenBank/DDBJ whole genome shotgun (WGS) entry which is preliminary data.</text>
</comment>
<name>A0ABX3THX5_9MYCO</name>
<sequence>MARSFVLFPTLFNSSRWYLDRWVLDASRVGTAKSFCVLDAGAGIAPYRKHFGHVTYETADFGEVSKEYSQLDHICRLEQLPMADETYDLVLCTQVLEHVPEPLPVLRELRRVLKPGGEAWVSAPLFYEEHETPYDFCRYTQFAWRRMAAEAGFTVESLEWLEGYYGTISYQLMMASNQLPLVWLPVQFICFVLSLIFGFLDTRFKVTTTGMPKNYRCVLRRPAVDAPGEAQTAP</sequence>